<reference evidence="2" key="2">
    <citation type="submission" date="2024-02" db="EMBL/GenBank/DDBJ databases">
        <title>Neisseria leonii sp. nov.</title>
        <authorList>
            <person name="Boutroux M."/>
            <person name="Favre-Rochex S."/>
            <person name="Gorgette O."/>
            <person name="Touak G."/>
            <person name="Muhle E."/>
            <person name="Chesneau O."/>
            <person name="Clermont D."/>
            <person name="Rahi P."/>
        </authorList>
    </citation>
    <scope>NUCLEOTIDE SEQUENCE</scope>
    <source>
        <strain evidence="2">51.81</strain>
    </source>
</reference>
<evidence type="ECO:0000313" key="1">
    <source>
        <dbReference type="EMBL" id="MDD9328490.1"/>
    </source>
</evidence>
<sequence>MAKPTILLGMPDHMGIYREISAALAAQGFDVTELVFDERQYRRLSLKNRFRAEFRKWALGERGVRQKLRQAEFEHNMLKIVDSAGRFDYALFIRGDLYSRPFLDDVRTRIRYAMVNYQWDGLDRYPEIWQRVSAFDRFYVFAPADLHSGADFLPLTNFYLENAGQSLPQADRDFYFLGSHLPGRSDAVAAFGRQAEQYGWTLDFNIVCSRRKIRSVRQLYPGSINVLDSGYAYGENLRRARRAKVLVDFKTPGHNGLSFRAFEAIGYCKKLITTNAAVRHYDFYHPDNILIWDGRTFDGIDDFLRRPYREMEAAVREKYSFGNWIRYVLQIPPYRPIDLPLAGVRESKAEQFDC</sequence>
<organism evidence="1">
    <name type="scientific">Neisseria leonii</name>
    <dbReference type="NCBI Taxonomy" id="2995413"/>
    <lineage>
        <taxon>Bacteria</taxon>
        <taxon>Pseudomonadati</taxon>
        <taxon>Pseudomonadota</taxon>
        <taxon>Betaproteobacteria</taxon>
        <taxon>Neisseriales</taxon>
        <taxon>Neisseriaceae</taxon>
        <taxon>Neisseria</taxon>
    </lineage>
</organism>
<reference evidence="1" key="1">
    <citation type="submission" date="2022-10" db="EMBL/GenBank/DDBJ databases">
        <authorList>
            <person name="Boutroux M."/>
        </authorList>
    </citation>
    <scope>NUCLEOTIDE SEQUENCE</scope>
    <source>
        <strain evidence="1">51.81</strain>
    </source>
</reference>
<gene>
    <name evidence="1" type="ORF">ORY91_001917</name>
    <name evidence="2" type="ORF">V9W64_03875</name>
</gene>
<dbReference type="Proteomes" id="UP001149607">
    <property type="component" value="Chromosome"/>
</dbReference>
<evidence type="ECO:0000313" key="3">
    <source>
        <dbReference type="Proteomes" id="UP001149607"/>
    </source>
</evidence>
<keyword evidence="3" id="KW-1185">Reference proteome</keyword>
<evidence type="ECO:0000313" key="2">
    <source>
        <dbReference type="EMBL" id="WWY03881.1"/>
    </source>
</evidence>
<proteinExistence type="predicted"/>
<dbReference type="AlphaFoldDB" id="A0A9X4E2N1"/>
<protein>
    <submittedName>
        <fullName evidence="1">Uncharacterized protein</fullName>
    </submittedName>
</protein>
<accession>A0A9X4E2N1</accession>
<name>A0A9X4E2N1_9NEIS</name>
<dbReference type="RefSeq" id="WP_274585561.1">
    <property type="nucleotide sequence ID" value="NZ_CP145811.1"/>
</dbReference>
<dbReference type="EMBL" id="JAPQFL010000006">
    <property type="protein sequence ID" value="MDD9328490.1"/>
    <property type="molecule type" value="Genomic_DNA"/>
</dbReference>
<dbReference type="EMBL" id="CP146598">
    <property type="protein sequence ID" value="WWY03881.1"/>
    <property type="molecule type" value="Genomic_DNA"/>
</dbReference>